<evidence type="ECO:0000256" key="3">
    <source>
        <dbReference type="ARBA" id="ARBA00023163"/>
    </source>
</evidence>
<sequence length="216" mass="24252">MLHKPAVQAFICQAHKKSFAAKHTVIHAGDEPHSLYLILEGSISVVLEDHEGREVVLAYLNPGEFFGEMGLFPEHNLRSAVVRTRTQALVAEFSYHNFRRFVRDYPDIMFELSGQMACRLRDLNQRVANLAFMDVAGRLTHALLELSKKPDAVPHPSGIVVRISRQELARHVGCSREMAGRVLKKLKNDGFVHSQGRNILIYRNGQNGSSMMHAAA</sequence>
<keyword evidence="1" id="KW-0805">Transcription regulation</keyword>
<keyword evidence="3" id="KW-0804">Transcription</keyword>
<feature type="domain" description="HTH crp-type" evidence="5">
    <location>
        <begin position="133"/>
        <end position="205"/>
    </location>
</feature>
<dbReference type="GO" id="GO:0003700">
    <property type="term" value="F:DNA-binding transcription factor activity"/>
    <property type="evidence" value="ECO:0007669"/>
    <property type="project" value="TreeGrafter"/>
</dbReference>
<dbReference type="NCBIfam" id="NF008732">
    <property type="entry name" value="PRK11753.1"/>
    <property type="match status" value="1"/>
</dbReference>
<dbReference type="CDD" id="cd00092">
    <property type="entry name" value="HTH_CRP"/>
    <property type="match status" value="1"/>
</dbReference>
<dbReference type="InterPro" id="IPR050397">
    <property type="entry name" value="Env_Response_Regulators"/>
</dbReference>
<dbReference type="PROSITE" id="PS51063">
    <property type="entry name" value="HTH_CRP_2"/>
    <property type="match status" value="1"/>
</dbReference>
<accession>A0A2S5TD66</accession>
<name>A0A2S5TD66_9GAMM</name>
<evidence type="ECO:0000256" key="2">
    <source>
        <dbReference type="ARBA" id="ARBA00023125"/>
    </source>
</evidence>
<reference evidence="6 7" key="1">
    <citation type="submission" date="2018-02" db="EMBL/GenBank/DDBJ databases">
        <title>Genome sequencing of Solimonas sp. HR-BB.</title>
        <authorList>
            <person name="Lee Y."/>
            <person name="Jeon C.O."/>
        </authorList>
    </citation>
    <scope>NUCLEOTIDE SEQUENCE [LARGE SCALE GENOMIC DNA]</scope>
    <source>
        <strain evidence="6 7">HR-BB</strain>
    </source>
</reference>
<evidence type="ECO:0000259" key="4">
    <source>
        <dbReference type="PROSITE" id="PS50042"/>
    </source>
</evidence>
<dbReference type="AlphaFoldDB" id="A0A2S5TD66"/>
<dbReference type="Gene3D" id="2.60.120.10">
    <property type="entry name" value="Jelly Rolls"/>
    <property type="match status" value="1"/>
</dbReference>
<dbReference type="EMBL" id="PSNW01000009">
    <property type="protein sequence ID" value="PPE72872.1"/>
    <property type="molecule type" value="Genomic_DNA"/>
</dbReference>
<dbReference type="PANTHER" id="PTHR24567:SF68">
    <property type="entry name" value="DNA-BINDING TRANSCRIPTIONAL DUAL REGULATOR CRP"/>
    <property type="match status" value="1"/>
</dbReference>
<dbReference type="SUPFAM" id="SSF46785">
    <property type="entry name" value="Winged helix' DNA-binding domain"/>
    <property type="match status" value="1"/>
</dbReference>
<dbReference type="PROSITE" id="PS00889">
    <property type="entry name" value="CNMP_BINDING_2"/>
    <property type="match status" value="1"/>
</dbReference>
<comment type="caution">
    <text evidence="6">The sequence shown here is derived from an EMBL/GenBank/DDBJ whole genome shotgun (WGS) entry which is preliminary data.</text>
</comment>
<dbReference type="SUPFAM" id="SSF51206">
    <property type="entry name" value="cAMP-binding domain-like"/>
    <property type="match status" value="1"/>
</dbReference>
<feature type="domain" description="Cyclic nucleotide-binding" evidence="4">
    <location>
        <begin position="1"/>
        <end position="119"/>
    </location>
</feature>
<organism evidence="6 7">
    <name type="scientific">Solimonas fluminis</name>
    <dbReference type="NCBI Taxonomy" id="2086571"/>
    <lineage>
        <taxon>Bacteria</taxon>
        <taxon>Pseudomonadati</taxon>
        <taxon>Pseudomonadota</taxon>
        <taxon>Gammaproteobacteria</taxon>
        <taxon>Nevskiales</taxon>
        <taxon>Nevskiaceae</taxon>
        <taxon>Solimonas</taxon>
    </lineage>
</organism>
<evidence type="ECO:0000259" key="5">
    <source>
        <dbReference type="PROSITE" id="PS51063"/>
    </source>
</evidence>
<gene>
    <name evidence="6" type="ORF">C3942_15720</name>
</gene>
<dbReference type="CDD" id="cd00038">
    <property type="entry name" value="CAP_ED"/>
    <property type="match status" value="1"/>
</dbReference>
<evidence type="ECO:0000313" key="7">
    <source>
        <dbReference type="Proteomes" id="UP000238220"/>
    </source>
</evidence>
<dbReference type="Pfam" id="PF13545">
    <property type="entry name" value="HTH_Crp_2"/>
    <property type="match status" value="1"/>
</dbReference>
<dbReference type="SMART" id="SM00419">
    <property type="entry name" value="HTH_CRP"/>
    <property type="match status" value="1"/>
</dbReference>
<dbReference type="SMART" id="SM00100">
    <property type="entry name" value="cNMP"/>
    <property type="match status" value="1"/>
</dbReference>
<dbReference type="InterPro" id="IPR000595">
    <property type="entry name" value="cNMP-bd_dom"/>
</dbReference>
<protein>
    <submittedName>
        <fullName evidence="6">cAMP-activated global transcriptional regulator CRP</fullName>
    </submittedName>
</protein>
<keyword evidence="7" id="KW-1185">Reference proteome</keyword>
<evidence type="ECO:0000313" key="6">
    <source>
        <dbReference type="EMBL" id="PPE72872.1"/>
    </source>
</evidence>
<dbReference type="PANTHER" id="PTHR24567">
    <property type="entry name" value="CRP FAMILY TRANSCRIPTIONAL REGULATORY PROTEIN"/>
    <property type="match status" value="1"/>
</dbReference>
<dbReference type="Gene3D" id="1.10.10.10">
    <property type="entry name" value="Winged helix-like DNA-binding domain superfamily/Winged helix DNA-binding domain"/>
    <property type="match status" value="1"/>
</dbReference>
<dbReference type="InterPro" id="IPR018488">
    <property type="entry name" value="cNMP-bd_CS"/>
</dbReference>
<dbReference type="PROSITE" id="PS50042">
    <property type="entry name" value="CNMP_BINDING_3"/>
    <property type="match status" value="1"/>
</dbReference>
<dbReference type="RefSeq" id="WP_104231316.1">
    <property type="nucleotide sequence ID" value="NZ_PSNW01000009.1"/>
</dbReference>
<dbReference type="Proteomes" id="UP000238220">
    <property type="component" value="Unassembled WGS sequence"/>
</dbReference>
<dbReference type="Pfam" id="PF00027">
    <property type="entry name" value="cNMP_binding"/>
    <property type="match status" value="1"/>
</dbReference>
<dbReference type="InterPro" id="IPR018490">
    <property type="entry name" value="cNMP-bd_dom_sf"/>
</dbReference>
<dbReference type="InterPro" id="IPR036388">
    <property type="entry name" value="WH-like_DNA-bd_sf"/>
</dbReference>
<dbReference type="PRINTS" id="PR00034">
    <property type="entry name" value="HTHCRP"/>
</dbReference>
<evidence type="ECO:0000256" key="1">
    <source>
        <dbReference type="ARBA" id="ARBA00023015"/>
    </source>
</evidence>
<dbReference type="OrthoDB" id="61906at2"/>
<dbReference type="GO" id="GO:0005829">
    <property type="term" value="C:cytosol"/>
    <property type="evidence" value="ECO:0007669"/>
    <property type="project" value="TreeGrafter"/>
</dbReference>
<proteinExistence type="predicted"/>
<dbReference type="InterPro" id="IPR014710">
    <property type="entry name" value="RmlC-like_jellyroll"/>
</dbReference>
<dbReference type="InterPro" id="IPR036390">
    <property type="entry name" value="WH_DNA-bd_sf"/>
</dbReference>
<keyword evidence="2" id="KW-0238">DNA-binding</keyword>
<dbReference type="GO" id="GO:0003677">
    <property type="term" value="F:DNA binding"/>
    <property type="evidence" value="ECO:0007669"/>
    <property type="project" value="UniProtKB-KW"/>
</dbReference>
<dbReference type="InterPro" id="IPR012318">
    <property type="entry name" value="HTH_CRP"/>
</dbReference>